<evidence type="ECO:0000313" key="1">
    <source>
        <dbReference type="EMBL" id="KAK3587693.1"/>
    </source>
</evidence>
<reference evidence="1" key="3">
    <citation type="submission" date="2023-05" db="EMBL/GenBank/DDBJ databases">
        <authorList>
            <person name="Smith C.H."/>
        </authorList>
    </citation>
    <scope>NUCLEOTIDE SEQUENCE</scope>
    <source>
        <strain evidence="1">CHS0354</strain>
        <tissue evidence="1">Mantle</tissue>
    </source>
</reference>
<organism evidence="1 2">
    <name type="scientific">Potamilus streckersoni</name>
    <dbReference type="NCBI Taxonomy" id="2493646"/>
    <lineage>
        <taxon>Eukaryota</taxon>
        <taxon>Metazoa</taxon>
        <taxon>Spiralia</taxon>
        <taxon>Lophotrochozoa</taxon>
        <taxon>Mollusca</taxon>
        <taxon>Bivalvia</taxon>
        <taxon>Autobranchia</taxon>
        <taxon>Heteroconchia</taxon>
        <taxon>Palaeoheterodonta</taxon>
        <taxon>Unionida</taxon>
        <taxon>Unionoidea</taxon>
        <taxon>Unionidae</taxon>
        <taxon>Ambleminae</taxon>
        <taxon>Lampsilini</taxon>
        <taxon>Potamilus</taxon>
    </lineage>
</organism>
<reference evidence="1" key="2">
    <citation type="journal article" date="2021" name="Genome Biol. Evol.">
        <title>Developing a high-quality reference genome for a parasitic bivalve with doubly uniparental inheritance (Bivalvia: Unionida).</title>
        <authorList>
            <person name="Smith C.H."/>
        </authorList>
    </citation>
    <scope>NUCLEOTIDE SEQUENCE</scope>
    <source>
        <strain evidence="1">CHS0354</strain>
        <tissue evidence="1">Mantle</tissue>
    </source>
</reference>
<name>A0AAE0S9W0_9BIVA</name>
<protein>
    <submittedName>
        <fullName evidence="1">Uncharacterized protein</fullName>
    </submittedName>
</protein>
<dbReference type="Proteomes" id="UP001195483">
    <property type="component" value="Unassembled WGS sequence"/>
</dbReference>
<keyword evidence="2" id="KW-1185">Reference proteome</keyword>
<comment type="caution">
    <text evidence="1">The sequence shown here is derived from an EMBL/GenBank/DDBJ whole genome shotgun (WGS) entry which is preliminary data.</text>
</comment>
<reference evidence="1" key="1">
    <citation type="journal article" date="2021" name="Genome Biol. Evol.">
        <title>A High-Quality Reference Genome for a Parasitic Bivalve with Doubly Uniparental Inheritance (Bivalvia: Unionida).</title>
        <authorList>
            <person name="Smith C.H."/>
        </authorList>
    </citation>
    <scope>NUCLEOTIDE SEQUENCE</scope>
    <source>
        <strain evidence="1">CHS0354</strain>
    </source>
</reference>
<evidence type="ECO:0000313" key="2">
    <source>
        <dbReference type="Proteomes" id="UP001195483"/>
    </source>
</evidence>
<gene>
    <name evidence="1" type="ORF">CHS0354_042479</name>
</gene>
<proteinExistence type="predicted"/>
<sequence>MGMRLKFVCTGNTGSDPDASIIWEAMSKEVFVVRSQSLSTDVRMDEMYESTGGCTVLRRSELLYNLTTAADTKNFIVRCKVKIQPPQLQVYEVSSSCYHLQKANVVYPNAEHQHPPSRNQSIKLG</sequence>
<accession>A0AAE0S9W0</accession>
<dbReference type="AlphaFoldDB" id="A0AAE0S9W0"/>
<dbReference type="EMBL" id="JAEAOA010002355">
    <property type="protein sequence ID" value="KAK3587693.1"/>
    <property type="molecule type" value="Genomic_DNA"/>
</dbReference>